<evidence type="ECO:0008006" key="3">
    <source>
        <dbReference type="Google" id="ProtNLM"/>
    </source>
</evidence>
<evidence type="ECO:0000313" key="2">
    <source>
        <dbReference type="Proteomes" id="UP000651010"/>
    </source>
</evidence>
<comment type="caution">
    <text evidence="1">The sequence shown here is derived from an EMBL/GenBank/DDBJ whole genome shotgun (WGS) entry which is preliminary data.</text>
</comment>
<reference evidence="1 2" key="1">
    <citation type="submission" date="2020-09" db="EMBL/GenBank/DDBJ databases">
        <title>Dyella sp. 7MK23 isolated from forest soil.</title>
        <authorList>
            <person name="Fu J."/>
        </authorList>
    </citation>
    <scope>NUCLEOTIDE SEQUENCE [LARGE SCALE GENOMIC DNA]</scope>
    <source>
        <strain evidence="1 2">7MK23</strain>
    </source>
</reference>
<dbReference type="InterPro" id="IPR053842">
    <property type="entry name" value="NikA-like"/>
</dbReference>
<protein>
    <recommendedName>
        <fullName evidence="3">Conjugal transfer protein TraJ</fullName>
    </recommendedName>
</protein>
<dbReference type="EMBL" id="JACZZA010000016">
    <property type="protein sequence ID" value="MBE1162751.1"/>
    <property type="molecule type" value="Genomic_DNA"/>
</dbReference>
<keyword evidence="2" id="KW-1185">Reference proteome</keyword>
<sequence length="124" mass="14246">MSKRHTQLREVCERERPLKVYVTPSDREKIEERAKLTGLSVSSFLTRVGLNTPIRCMADHDVIDAVLRLNAEVTRVGAELKAWLTKRPGEGASPEDIWQTLQELHALQQQMMVTVSQLRRPGWR</sequence>
<name>A0ABR9GFC7_9GAMM</name>
<proteinExistence type="predicted"/>
<organism evidence="1 2">
    <name type="scientific">Dyella acidiphila</name>
    <dbReference type="NCBI Taxonomy" id="2775866"/>
    <lineage>
        <taxon>Bacteria</taxon>
        <taxon>Pseudomonadati</taxon>
        <taxon>Pseudomonadota</taxon>
        <taxon>Gammaproteobacteria</taxon>
        <taxon>Lysobacterales</taxon>
        <taxon>Rhodanobacteraceae</taxon>
        <taxon>Dyella</taxon>
    </lineage>
</organism>
<dbReference type="Proteomes" id="UP000651010">
    <property type="component" value="Unassembled WGS sequence"/>
</dbReference>
<dbReference type="Pfam" id="PF21983">
    <property type="entry name" value="NikA-like"/>
    <property type="match status" value="1"/>
</dbReference>
<evidence type="ECO:0000313" key="1">
    <source>
        <dbReference type="EMBL" id="MBE1162751.1"/>
    </source>
</evidence>
<accession>A0ABR9GFC7</accession>
<gene>
    <name evidence="1" type="ORF">IGX34_20395</name>
</gene>
<dbReference type="RefSeq" id="WP_192557592.1">
    <property type="nucleotide sequence ID" value="NZ_JACZZA010000016.1"/>
</dbReference>